<dbReference type="Pfam" id="PF00266">
    <property type="entry name" value="Aminotran_5"/>
    <property type="match status" value="1"/>
</dbReference>
<dbReference type="EMBL" id="LUCV01000015">
    <property type="protein sequence ID" value="OAI92844.1"/>
    <property type="molecule type" value="Genomic_DNA"/>
</dbReference>
<keyword evidence="3" id="KW-0808">Transferase</keyword>
<dbReference type="InterPro" id="IPR015424">
    <property type="entry name" value="PyrdxlP-dep_Trfase"/>
</dbReference>
<dbReference type="RefSeq" id="WP_064302715.1">
    <property type="nucleotide sequence ID" value="NZ_LUCV01000015.1"/>
</dbReference>
<keyword evidence="3" id="KW-0032">Aminotransferase</keyword>
<dbReference type="Gene3D" id="3.40.640.10">
    <property type="entry name" value="Type I PLP-dependent aspartate aminotransferase-like (Major domain)"/>
    <property type="match status" value="1"/>
</dbReference>
<evidence type="ECO:0000313" key="3">
    <source>
        <dbReference type="EMBL" id="OAI92844.1"/>
    </source>
</evidence>
<proteinExistence type="predicted"/>
<protein>
    <submittedName>
        <fullName evidence="3">Class V aminotransferase</fullName>
    </submittedName>
</protein>
<gene>
    <name evidence="3" type="ORF">AYO28_16610</name>
</gene>
<organism evidence="3 4">
    <name type="scientific">Pseudomonas putida</name>
    <name type="common">Arthrobacter siderocapsulatus</name>
    <dbReference type="NCBI Taxonomy" id="303"/>
    <lineage>
        <taxon>Bacteria</taxon>
        <taxon>Pseudomonadati</taxon>
        <taxon>Pseudomonadota</taxon>
        <taxon>Gammaproteobacteria</taxon>
        <taxon>Pseudomonadales</taxon>
        <taxon>Pseudomonadaceae</taxon>
        <taxon>Pseudomonas</taxon>
    </lineage>
</organism>
<evidence type="ECO:0000259" key="2">
    <source>
        <dbReference type="Pfam" id="PF00266"/>
    </source>
</evidence>
<dbReference type="AlphaFoldDB" id="A0A177SPC4"/>
<dbReference type="PANTHER" id="PTHR43092">
    <property type="entry name" value="L-CYSTEINE DESULFHYDRASE"/>
    <property type="match status" value="1"/>
</dbReference>
<accession>A0A177SPC4</accession>
<dbReference type="PANTHER" id="PTHR43092:SF6">
    <property type="entry name" value="BLR1280 PROTEIN"/>
    <property type="match status" value="1"/>
</dbReference>
<dbReference type="SUPFAM" id="SSF53383">
    <property type="entry name" value="PLP-dependent transferases"/>
    <property type="match status" value="1"/>
</dbReference>
<name>A0A177SPC4_PSEPU</name>
<dbReference type="InterPro" id="IPR015421">
    <property type="entry name" value="PyrdxlP-dep_Trfase_major"/>
</dbReference>
<dbReference type="Proteomes" id="UP000077752">
    <property type="component" value="Unassembled WGS sequence"/>
</dbReference>
<keyword evidence="1" id="KW-0663">Pyridoxal phosphate</keyword>
<comment type="caution">
    <text evidence="3">The sequence shown here is derived from an EMBL/GenBank/DDBJ whole genome shotgun (WGS) entry which is preliminary data.</text>
</comment>
<dbReference type="GO" id="GO:0008483">
    <property type="term" value="F:transaminase activity"/>
    <property type="evidence" value="ECO:0007669"/>
    <property type="project" value="UniProtKB-KW"/>
</dbReference>
<evidence type="ECO:0000256" key="1">
    <source>
        <dbReference type="ARBA" id="ARBA00022898"/>
    </source>
</evidence>
<reference evidence="3 4" key="1">
    <citation type="submission" date="2016-03" db="EMBL/GenBank/DDBJ databases">
        <title>Draft Genome Assembly of Pseudomonas putida strain CBF10-2.</title>
        <authorList>
            <person name="Iyer R.S."/>
            <person name="Damania A."/>
        </authorList>
    </citation>
    <scope>NUCLEOTIDE SEQUENCE [LARGE SCALE GENOMIC DNA]</scope>
    <source>
        <strain evidence="3 4">CBF10-2</strain>
    </source>
</reference>
<dbReference type="InterPro" id="IPR015422">
    <property type="entry name" value="PyrdxlP-dep_Trfase_small"/>
</dbReference>
<dbReference type="Gene3D" id="3.90.1150.10">
    <property type="entry name" value="Aspartate Aminotransferase, domain 1"/>
    <property type="match status" value="1"/>
</dbReference>
<sequence>MSELPSSESSLLARDEGYWRDIAARYDVEPGPINLEYGYFGRMTRTVSQAYQGHIETINRCNSVPVRQHFEQIGSLHSRDAVAGLLGVAPRSVAITQSASASVQAIIRNYNRLRPGDELLVTDLDYDSVQNAMGWLARQRGLKLITLALPHPATFDNILESYRDTFVRNPRIRLMALTHVSHRTGLVMPLEAIARLAREHDVEIILDGAHALGQMEFDLERLGIGLAGFNLQKWIGAPLSLGVLYIAPDRIDAVDADMGELRYPQDDIRSRVPYGTPNVPAWLTLPTVIAEHEAMGGSLVKGARLNYLRDLWVKPAREIDGIEVLTPDDPRLYCGITSLRFTRHHDQVAMAQRLLREFNLFTVAREGSACGPCIRITPGFVTTPEEVGLLVRALEKLA</sequence>
<dbReference type="InterPro" id="IPR000192">
    <property type="entry name" value="Aminotrans_V_dom"/>
</dbReference>
<feature type="domain" description="Aminotransferase class V" evidence="2">
    <location>
        <begin position="77"/>
        <end position="373"/>
    </location>
</feature>
<evidence type="ECO:0000313" key="4">
    <source>
        <dbReference type="Proteomes" id="UP000077752"/>
    </source>
</evidence>